<comment type="caution">
    <text evidence="1">The sequence shown here is derived from an EMBL/GenBank/DDBJ whole genome shotgun (WGS) entry which is preliminary data.</text>
</comment>
<sequence length="155" mass="17155">MSPTGHPQKHAARPSLHLPSTAAAIRAAIRPHRDALAAELDADPHTPALTPEEATEEEVLIARIEAGDGAPEVFVRCFSDKGTGWMKTATITAGIRIDDYLFEAANPVHFGPVRCRPTEKPHQTIKRHIWRVSRSRSMLVVEPDVSVVWYDDPRP</sequence>
<dbReference type="EMBL" id="LOCL01000034">
    <property type="protein sequence ID" value="KUF17417.1"/>
    <property type="molecule type" value="Genomic_DNA"/>
</dbReference>
<dbReference type="RefSeq" id="WP_058848680.1">
    <property type="nucleotide sequence ID" value="NZ_LOCL01000034.1"/>
</dbReference>
<keyword evidence="2" id="KW-1185">Reference proteome</keyword>
<evidence type="ECO:0000313" key="2">
    <source>
        <dbReference type="Proteomes" id="UP000054804"/>
    </source>
</evidence>
<protein>
    <submittedName>
        <fullName evidence="1">Uncharacterized protein</fullName>
    </submittedName>
</protein>
<reference evidence="1 2" key="1">
    <citation type="submission" date="2015-12" db="EMBL/GenBank/DDBJ databases">
        <title>Draft genome sequence of Streptomyces silvensis ATCC 53525, a producer of novel hormone antagonists.</title>
        <authorList>
            <person name="Johnston C.W."/>
            <person name="Li Y."/>
            <person name="Magarvey N.A."/>
        </authorList>
    </citation>
    <scope>NUCLEOTIDE SEQUENCE [LARGE SCALE GENOMIC DNA]</scope>
    <source>
        <strain evidence="1 2">ATCC 53525</strain>
    </source>
</reference>
<proteinExistence type="predicted"/>
<dbReference type="OrthoDB" id="4202855at2"/>
<organism evidence="1 2">
    <name type="scientific">Streptomyces silvensis</name>
    <dbReference type="NCBI Taxonomy" id="1765722"/>
    <lineage>
        <taxon>Bacteria</taxon>
        <taxon>Bacillati</taxon>
        <taxon>Actinomycetota</taxon>
        <taxon>Actinomycetes</taxon>
        <taxon>Kitasatosporales</taxon>
        <taxon>Streptomycetaceae</taxon>
        <taxon>Streptomyces</taxon>
    </lineage>
</organism>
<name>A0A0W7X3D1_9ACTN</name>
<evidence type="ECO:0000313" key="1">
    <source>
        <dbReference type="EMBL" id="KUF17417.1"/>
    </source>
</evidence>
<accession>A0A0W7X3D1</accession>
<dbReference type="AlphaFoldDB" id="A0A0W7X3D1"/>
<gene>
    <name evidence="1" type="ORF">AT728_16600</name>
</gene>
<dbReference type="Proteomes" id="UP000054804">
    <property type="component" value="Unassembled WGS sequence"/>
</dbReference>